<protein>
    <recommendedName>
        <fullName evidence="1">DUF3786 domain-containing protein</fullName>
    </recommendedName>
</protein>
<evidence type="ECO:0000313" key="3">
    <source>
        <dbReference type="Proteomes" id="UP000568877"/>
    </source>
</evidence>
<proteinExistence type="predicted"/>
<dbReference type="EMBL" id="BLSA01000001">
    <property type="protein sequence ID" value="GFP31698.1"/>
    <property type="molecule type" value="Genomic_DNA"/>
</dbReference>
<dbReference type="Proteomes" id="UP000568877">
    <property type="component" value="Unassembled WGS sequence"/>
</dbReference>
<evidence type="ECO:0000313" key="2">
    <source>
        <dbReference type="EMBL" id="GFP31698.1"/>
    </source>
</evidence>
<accession>A0A6V8PHH9</accession>
<sequence>MSKRVPSVFPCSGFYFPAKLKHQHAVDILINRIQHLPLTGVSTKVGGLYEPVSDTIRIRMLGQEYTVGKNGAFLKGEEAPETETIILLWYLLTQGTTPWAGSWKTYLELEGAYAHESYFRQSSEARLAHGVEGILAKKEVVLSSLDGIEAEKVGGCGLAIRFQVLPRIYILCQFYLQDEEFPAQTKILFSDNANDLLSTECLRELGILLAKKILNCLQL</sequence>
<dbReference type="AlphaFoldDB" id="A0A6V8PHH9"/>
<gene>
    <name evidence="2" type="ORF">HKBW3S42_00005</name>
</gene>
<dbReference type="InterPro" id="IPR024264">
    <property type="entry name" value="DUF3786"/>
</dbReference>
<organism evidence="2 3">
    <name type="scientific">Candidatus Hakubella thermalkaliphila</name>
    <dbReference type="NCBI Taxonomy" id="2754717"/>
    <lineage>
        <taxon>Bacteria</taxon>
        <taxon>Bacillati</taxon>
        <taxon>Actinomycetota</taxon>
        <taxon>Actinomycetota incertae sedis</taxon>
        <taxon>Candidatus Hakubellales</taxon>
        <taxon>Candidatus Hakubellaceae</taxon>
        <taxon>Candidatus Hakubella</taxon>
    </lineage>
</organism>
<comment type="caution">
    <text evidence="2">The sequence shown here is derived from an EMBL/GenBank/DDBJ whole genome shotgun (WGS) entry which is preliminary data.</text>
</comment>
<evidence type="ECO:0000259" key="1">
    <source>
        <dbReference type="Pfam" id="PF12654"/>
    </source>
</evidence>
<feature type="domain" description="DUF3786" evidence="1">
    <location>
        <begin position="44"/>
        <end position="211"/>
    </location>
</feature>
<name>A0A6V8PHH9_9ACTN</name>
<reference evidence="2 3" key="1">
    <citation type="journal article" date="2020" name="Front. Microbiol.">
        <title>Single-cell genomics of novel Actinobacteria with the Wood-Ljungdahl pathway discovered in a serpentinizing system.</title>
        <authorList>
            <person name="Merino N."/>
            <person name="Kawai M."/>
            <person name="Boyd E.S."/>
            <person name="Colman D.R."/>
            <person name="McGlynn S.E."/>
            <person name="Nealson K.H."/>
            <person name="Kurokawa K."/>
            <person name="Hongoh Y."/>
        </authorList>
    </citation>
    <scope>NUCLEOTIDE SEQUENCE [LARGE SCALE GENOMIC DNA]</scope>
    <source>
        <strain evidence="2 3">S42</strain>
    </source>
</reference>
<dbReference type="Pfam" id="PF12654">
    <property type="entry name" value="DUF3786"/>
    <property type="match status" value="1"/>
</dbReference>